<dbReference type="InterPro" id="IPR051906">
    <property type="entry name" value="TolC-like"/>
</dbReference>
<evidence type="ECO:0000256" key="2">
    <source>
        <dbReference type="ARBA" id="ARBA00007613"/>
    </source>
</evidence>
<dbReference type="InterPro" id="IPR003423">
    <property type="entry name" value="OMP_efflux"/>
</dbReference>
<comment type="similarity">
    <text evidence="2">Belongs to the outer membrane factor (OMF) (TC 1.B.17) family.</text>
</comment>
<dbReference type="PANTHER" id="PTHR30026:SF20">
    <property type="entry name" value="OUTER MEMBRANE PROTEIN TOLC"/>
    <property type="match status" value="1"/>
</dbReference>
<evidence type="ECO:0000256" key="4">
    <source>
        <dbReference type="ARBA" id="ARBA00022452"/>
    </source>
</evidence>
<feature type="coiled-coil region" evidence="8">
    <location>
        <begin position="325"/>
        <end position="388"/>
    </location>
</feature>
<sequence>MSSLPALLALLAAAEPPALPLEEALRSLEAGNLTLAQARDRAREVEAARGLARAPLLPALTASGSYVRNSDAAEVPIGELFARTLPAGAALPAGLPARLVIQPGEAWSAAAALRVPLAAPSQWAELSAASAQARASAAGAETARQELRTALVATGWSADASEQVALAAERALATARTHAESARRARAAGTGTPLAVLQAETEAVRRESELTRARAEVERLRLALGVLLGREGPVRIAMGEPPAGAGPDRAALREEALGRRPEVRAARATAEAARAGVTAARLRWLPTLSASGTAFASDVAYPTGKKDGWRASLDLSWALFDGGAREASSARARAAAEEAEAAERQAALEVAQQVADAARDREVARERLALAERERALAQETLATAERAFAGGAASALDLLDASDRLYQADAGLAQARARLGAAGAALDRAVGRP</sequence>
<evidence type="ECO:0000256" key="7">
    <source>
        <dbReference type="ARBA" id="ARBA00023237"/>
    </source>
</evidence>
<evidence type="ECO:0000256" key="6">
    <source>
        <dbReference type="ARBA" id="ARBA00023136"/>
    </source>
</evidence>
<keyword evidence="8" id="KW-0175">Coiled coil</keyword>
<accession>A0ABM7XF70</accession>
<reference evidence="10" key="1">
    <citation type="journal article" date="2022" name="Int. J. Syst. Evol. Microbiol.">
        <title>Anaeromyxobacter oryzae sp. nov., Anaeromyxobacter diazotrophicus sp. nov. and Anaeromyxobacter paludicola sp. nov., isolated from paddy soils.</title>
        <authorList>
            <person name="Itoh H."/>
            <person name="Xu Z."/>
            <person name="Mise K."/>
            <person name="Masuda Y."/>
            <person name="Ushijima N."/>
            <person name="Hayakawa C."/>
            <person name="Shiratori Y."/>
            <person name="Senoo K."/>
        </authorList>
    </citation>
    <scope>NUCLEOTIDE SEQUENCE [LARGE SCALE GENOMIC DNA]</scope>
    <source>
        <strain evidence="10">Red630</strain>
    </source>
</reference>
<evidence type="ECO:0000313" key="9">
    <source>
        <dbReference type="EMBL" id="BDG10551.1"/>
    </source>
</evidence>
<dbReference type="RefSeq" id="WP_248343059.1">
    <property type="nucleotide sequence ID" value="NZ_AP025592.1"/>
</dbReference>
<evidence type="ECO:0000256" key="5">
    <source>
        <dbReference type="ARBA" id="ARBA00022692"/>
    </source>
</evidence>
<evidence type="ECO:0008006" key="11">
    <source>
        <dbReference type="Google" id="ProtNLM"/>
    </source>
</evidence>
<evidence type="ECO:0000256" key="8">
    <source>
        <dbReference type="SAM" id="Coils"/>
    </source>
</evidence>
<evidence type="ECO:0000313" key="10">
    <source>
        <dbReference type="Proteomes" id="UP001162734"/>
    </source>
</evidence>
<keyword evidence="4" id="KW-1134">Transmembrane beta strand</keyword>
<dbReference type="Pfam" id="PF02321">
    <property type="entry name" value="OEP"/>
    <property type="match status" value="2"/>
</dbReference>
<comment type="subcellular location">
    <subcellularLocation>
        <location evidence="1">Cell outer membrane</location>
    </subcellularLocation>
</comment>
<organism evidence="9 10">
    <name type="scientific">Anaeromyxobacter paludicola</name>
    <dbReference type="NCBI Taxonomy" id="2918171"/>
    <lineage>
        <taxon>Bacteria</taxon>
        <taxon>Pseudomonadati</taxon>
        <taxon>Myxococcota</taxon>
        <taxon>Myxococcia</taxon>
        <taxon>Myxococcales</taxon>
        <taxon>Cystobacterineae</taxon>
        <taxon>Anaeromyxobacteraceae</taxon>
        <taxon>Anaeromyxobacter</taxon>
    </lineage>
</organism>
<evidence type="ECO:0000256" key="3">
    <source>
        <dbReference type="ARBA" id="ARBA00022448"/>
    </source>
</evidence>
<dbReference type="Gene3D" id="1.20.1600.10">
    <property type="entry name" value="Outer membrane efflux proteins (OEP)"/>
    <property type="match status" value="1"/>
</dbReference>
<keyword evidence="3" id="KW-0813">Transport</keyword>
<dbReference type="SUPFAM" id="SSF56954">
    <property type="entry name" value="Outer membrane efflux proteins (OEP)"/>
    <property type="match status" value="1"/>
</dbReference>
<keyword evidence="5" id="KW-0812">Transmembrane</keyword>
<name>A0ABM7XF70_9BACT</name>
<keyword evidence="10" id="KW-1185">Reference proteome</keyword>
<keyword evidence="7" id="KW-0998">Cell outer membrane</keyword>
<gene>
    <name evidence="9" type="ORF">AMPC_36640</name>
</gene>
<proteinExistence type="inferred from homology"/>
<dbReference type="EMBL" id="AP025592">
    <property type="protein sequence ID" value="BDG10551.1"/>
    <property type="molecule type" value="Genomic_DNA"/>
</dbReference>
<dbReference type="PANTHER" id="PTHR30026">
    <property type="entry name" value="OUTER MEMBRANE PROTEIN TOLC"/>
    <property type="match status" value="1"/>
</dbReference>
<dbReference type="Proteomes" id="UP001162734">
    <property type="component" value="Chromosome"/>
</dbReference>
<keyword evidence="6" id="KW-0472">Membrane</keyword>
<evidence type="ECO:0000256" key="1">
    <source>
        <dbReference type="ARBA" id="ARBA00004442"/>
    </source>
</evidence>
<protein>
    <recommendedName>
        <fullName evidence="11">Outer membrane efflux protein</fullName>
    </recommendedName>
</protein>